<dbReference type="OrthoDB" id="1371622at2"/>
<accession>A0A4Q0XKM3</accession>
<keyword evidence="2" id="KW-1185">Reference proteome</keyword>
<dbReference type="EMBL" id="SDDZ01000002">
    <property type="protein sequence ID" value="RXJ51217.1"/>
    <property type="molecule type" value="Genomic_DNA"/>
</dbReference>
<evidence type="ECO:0000313" key="1">
    <source>
        <dbReference type="EMBL" id="RXJ51217.1"/>
    </source>
</evidence>
<proteinExistence type="predicted"/>
<organism evidence="1 2">
    <name type="scientific">Gelidibacter gilvus</name>
    <dbReference type="NCBI Taxonomy" id="59602"/>
    <lineage>
        <taxon>Bacteria</taxon>
        <taxon>Pseudomonadati</taxon>
        <taxon>Bacteroidota</taxon>
        <taxon>Flavobacteriia</taxon>
        <taxon>Flavobacteriales</taxon>
        <taxon>Flavobacteriaceae</taxon>
        <taxon>Gelidibacter</taxon>
    </lineage>
</organism>
<name>A0A4Q0XKM3_9FLAO</name>
<dbReference type="AlphaFoldDB" id="A0A4Q0XKM3"/>
<dbReference type="RefSeq" id="WP_129016215.1">
    <property type="nucleotide sequence ID" value="NZ_SDDZ01000002.1"/>
</dbReference>
<dbReference type="Proteomes" id="UP000289792">
    <property type="component" value="Unassembled WGS sequence"/>
</dbReference>
<sequence>MTPEYRIETENQIREYFKSYDDIKEIVNIKCEETFNDLDVVVNVWNVKTEDEAYWVVEGETAPMNLYTQRAHYFSADEAYSFHMGITQRLSKRYQNDFKHIIDEIPLDIGHLKSINRKLNMASEKLSIDLESEEFQSIGLLCRESLIDLSKELCERNPELIKEKGLKKSDFKGVANAFIDLYIPGNQNSDLRNYSRKLVDSAWSYNSMVVHSQNKKYPDAKIALLFTSSIISLLENLFFKYIGFDQELACPECGSLQMEFIEFEKDKLKQVCRKCEHEEILNLEEQ</sequence>
<reference evidence="1 2" key="1">
    <citation type="submission" date="2019-01" db="EMBL/GenBank/DDBJ databases">
        <title>Genome sequence of the Antarctic species Gelidibacter gilvus ACAM 158(T).</title>
        <authorList>
            <person name="Bowman J.P."/>
        </authorList>
    </citation>
    <scope>NUCLEOTIDE SEQUENCE [LARGE SCALE GENOMIC DNA]</scope>
    <source>
        <strain evidence="1 2">IC158</strain>
    </source>
</reference>
<protein>
    <submittedName>
        <fullName evidence="1">Uncharacterized protein</fullName>
    </submittedName>
</protein>
<gene>
    <name evidence="1" type="ORF">ESZ48_04915</name>
</gene>
<comment type="caution">
    <text evidence="1">The sequence shown here is derived from an EMBL/GenBank/DDBJ whole genome shotgun (WGS) entry which is preliminary data.</text>
</comment>
<evidence type="ECO:0000313" key="2">
    <source>
        <dbReference type="Proteomes" id="UP000289792"/>
    </source>
</evidence>